<reference evidence="2" key="1">
    <citation type="submission" date="2015-02" db="EMBL/GenBank/DDBJ databases">
        <authorList>
            <person name="Gon?alves P."/>
        </authorList>
    </citation>
    <scope>NUCLEOTIDE SEQUENCE [LARGE SCALE GENOMIC DNA]</scope>
</reference>
<sequence length="129" mass="14239">MAAAAPAADAQKAIARLEAQVLGQYSLTARTLDDASPSLAPSPRRVPALTRRDSVQIATVVQRLSAVQPALLAELRPLERKLGLILTLFKGEFSLPQHRIAPSSRADSSVWSLLRQREEQELYEEELRQ</sequence>
<dbReference type="EMBL" id="CENE01000006">
    <property type="protein sequence ID" value="CEQ40316.1"/>
    <property type="molecule type" value="Genomic_DNA"/>
</dbReference>
<organism evidence="1 2">
    <name type="scientific">Sporidiobolus salmonicolor</name>
    <name type="common">Yeast-like fungus</name>
    <name type="synonym">Sporobolomyces salmonicolor</name>
    <dbReference type="NCBI Taxonomy" id="5005"/>
    <lineage>
        <taxon>Eukaryota</taxon>
        <taxon>Fungi</taxon>
        <taxon>Dikarya</taxon>
        <taxon>Basidiomycota</taxon>
        <taxon>Pucciniomycotina</taxon>
        <taxon>Microbotryomycetes</taxon>
        <taxon>Sporidiobolales</taxon>
        <taxon>Sporidiobolaceae</taxon>
        <taxon>Sporobolomyces</taxon>
    </lineage>
</organism>
<dbReference type="GO" id="GO:0072686">
    <property type="term" value="C:mitotic spindle"/>
    <property type="evidence" value="ECO:0007669"/>
    <property type="project" value="InterPro"/>
</dbReference>
<dbReference type="InterPro" id="IPR013965">
    <property type="entry name" value="DASH_Dad3"/>
</dbReference>
<keyword evidence="2" id="KW-1185">Reference proteome</keyword>
<proteinExistence type="predicted"/>
<dbReference type="OrthoDB" id="2443965at2759"/>
<dbReference type="Pfam" id="PF08656">
    <property type="entry name" value="DASH_Dad3"/>
    <property type="match status" value="1"/>
</dbReference>
<accession>A0A0D6EK86</accession>
<dbReference type="GO" id="GO:0042729">
    <property type="term" value="C:DASH complex"/>
    <property type="evidence" value="ECO:0007669"/>
    <property type="project" value="InterPro"/>
</dbReference>
<evidence type="ECO:0000313" key="1">
    <source>
        <dbReference type="EMBL" id="CEQ40316.1"/>
    </source>
</evidence>
<evidence type="ECO:0000313" key="2">
    <source>
        <dbReference type="Proteomes" id="UP000243876"/>
    </source>
</evidence>
<name>A0A0D6EK86_SPOSA</name>
<gene>
    <name evidence="1" type="primary">SPOSA6832_01925</name>
</gene>
<protein>
    <submittedName>
        <fullName evidence="1">SPOSA6832_01925-mRNA-1:cds</fullName>
    </submittedName>
</protein>
<dbReference type="AlphaFoldDB" id="A0A0D6EK86"/>
<dbReference type="Proteomes" id="UP000243876">
    <property type="component" value="Unassembled WGS sequence"/>
</dbReference>
<dbReference type="GO" id="GO:0008608">
    <property type="term" value="P:attachment of spindle microtubules to kinetochore"/>
    <property type="evidence" value="ECO:0007669"/>
    <property type="project" value="InterPro"/>
</dbReference>